<keyword evidence="2" id="KW-0812">Transmembrane</keyword>
<dbReference type="AlphaFoldDB" id="A0A0G1H4G1"/>
<organism evidence="4 5">
    <name type="scientific">Candidatus Giovannonibacteria bacterium GW2011_GWA2_44_13b</name>
    <dbReference type="NCBI Taxonomy" id="1618647"/>
    <lineage>
        <taxon>Bacteria</taxon>
        <taxon>Candidatus Giovannoniibacteriota</taxon>
    </lineage>
</organism>
<keyword evidence="2" id="KW-1133">Transmembrane helix</keyword>
<dbReference type="Proteomes" id="UP000034736">
    <property type="component" value="Unassembled WGS sequence"/>
</dbReference>
<dbReference type="Gene3D" id="3.40.50.300">
    <property type="entry name" value="P-loop containing nucleotide triphosphate hydrolases"/>
    <property type="match status" value="2"/>
</dbReference>
<dbReference type="InterPro" id="IPR051162">
    <property type="entry name" value="T4SS_component"/>
</dbReference>
<proteinExistence type="predicted"/>
<dbReference type="EMBL" id="LCHU01000001">
    <property type="protein sequence ID" value="KKT42301.1"/>
    <property type="molecule type" value="Genomic_DNA"/>
</dbReference>
<reference evidence="4 5" key="1">
    <citation type="journal article" date="2015" name="Nature">
        <title>rRNA introns, odd ribosomes, and small enigmatic genomes across a large radiation of phyla.</title>
        <authorList>
            <person name="Brown C.T."/>
            <person name="Hug L.A."/>
            <person name="Thomas B.C."/>
            <person name="Sharon I."/>
            <person name="Castelle C.J."/>
            <person name="Singh A."/>
            <person name="Wilkins M.J."/>
            <person name="Williams K.H."/>
            <person name="Banfield J.F."/>
        </authorList>
    </citation>
    <scope>NUCLEOTIDE SEQUENCE [LARGE SCALE GENOMIC DNA]</scope>
</reference>
<name>A0A0G1H4G1_9BACT</name>
<evidence type="ECO:0000256" key="2">
    <source>
        <dbReference type="SAM" id="Phobius"/>
    </source>
</evidence>
<evidence type="ECO:0000259" key="3">
    <source>
        <dbReference type="Pfam" id="PF26449"/>
    </source>
</evidence>
<dbReference type="GO" id="GO:0016020">
    <property type="term" value="C:membrane"/>
    <property type="evidence" value="ECO:0007669"/>
    <property type="project" value="InterPro"/>
</dbReference>
<dbReference type="InterPro" id="IPR003688">
    <property type="entry name" value="TraG/VirD4"/>
</dbReference>
<feature type="region of interest" description="Disordered" evidence="1">
    <location>
        <begin position="792"/>
        <end position="811"/>
    </location>
</feature>
<accession>A0A0G1H4G1</accession>
<gene>
    <name evidence="4" type="ORF">UW30_C0001G0026</name>
</gene>
<dbReference type="STRING" id="1618647.UW30_C0001G0026"/>
<feature type="transmembrane region" description="Helical" evidence="2">
    <location>
        <begin position="12"/>
        <end position="33"/>
    </location>
</feature>
<dbReference type="PANTHER" id="PTHR30121:SF11">
    <property type="entry name" value="AAA+ ATPASE DOMAIN-CONTAINING PROTEIN"/>
    <property type="match status" value="1"/>
</dbReference>
<evidence type="ECO:0000256" key="1">
    <source>
        <dbReference type="SAM" id="MobiDB-lite"/>
    </source>
</evidence>
<evidence type="ECO:0000313" key="4">
    <source>
        <dbReference type="EMBL" id="KKT42301.1"/>
    </source>
</evidence>
<feature type="domain" description="DUF8128" evidence="3">
    <location>
        <begin position="71"/>
        <end position="359"/>
    </location>
</feature>
<sequence>MTASIDINTVFFYFASAVIGAFALWLVLFLWYLKEKRSRDVGGGLGLQLFLISAPEGIVEKGGNIEEAVKNFISKMEQFLSGLYSIKKEGFSSKLWKGPLFTLEIAAHNRGNEIFFYIAFPRVYGKLLESKLHGAFPDAKIEAVEDYNIFHPTGATAGAVVVSSESTILPIKTYQKLNTDPLETITAPFSKIDEFGEGASIQIVLRPAGEEIQKRAHKAAKHLKEGQSRNDVLARNSFWYDLKKFMFPPKTNKERQKPLVVDDELAKLFEEKGAKVIFEANIRILASSKSIAETDSILRNIAGSFSQYQNPEGSGFRVTELSGKALRSVIEKYSFRLFDEKNKVYLNVEELASIYHFPYLKRAASQVRMLKSQESAPPVNLPKEGISIGLSKYRGGEQEIKIKKDDRRRHFYSIGQTGTGKSTLMQKMIIQDIQNGEGVAVIDPHGDLIDKILGHIPKERADDVIVFDPGDTQNPMGLNMLEFDPKYPEQRSLIVNELLEIFNKLFNMSVAGGPMFEQYFRNATMLVMEDPESGNTLLEIVRVLSDKAFRDYKLSKSKNIVVNSFWQQIAEKAGGESSLANMVPYVVSKLDTFLANEIMRPIIAQEHSAFNVRNVMDQKKILLLNLSKGKLGDINSSLLGLIMVGKILMAALSRVDIAEGERKDFYLYIDEFQNVTTKSIATILSEARKYKLNLIITHQFIGQLEEDIKKAVFGNVGTICSFRIGTDDAEYIEKQFTPTFTAKDLLNIDNLNAYIKLLIDGQTSKPFNMFIPFPPKGNDEIAKYIRELSQKKYSRPREEVEEEIRKRHTGS</sequence>
<keyword evidence="2" id="KW-0472">Membrane</keyword>
<dbReference type="InterPro" id="IPR058441">
    <property type="entry name" value="DUF8128"/>
</dbReference>
<dbReference type="PANTHER" id="PTHR30121">
    <property type="entry name" value="UNCHARACTERIZED PROTEIN YJGR-RELATED"/>
    <property type="match status" value="1"/>
</dbReference>
<dbReference type="SUPFAM" id="SSF52540">
    <property type="entry name" value="P-loop containing nucleoside triphosphate hydrolases"/>
    <property type="match status" value="1"/>
</dbReference>
<protein>
    <recommendedName>
        <fullName evidence="3">DUF8128 domain-containing protein</fullName>
    </recommendedName>
</protein>
<evidence type="ECO:0000313" key="5">
    <source>
        <dbReference type="Proteomes" id="UP000034736"/>
    </source>
</evidence>
<dbReference type="InterPro" id="IPR027417">
    <property type="entry name" value="P-loop_NTPase"/>
</dbReference>
<comment type="caution">
    <text evidence="4">The sequence shown here is derived from an EMBL/GenBank/DDBJ whole genome shotgun (WGS) entry which is preliminary data.</text>
</comment>
<dbReference type="Pfam" id="PF26449">
    <property type="entry name" value="DUF8128"/>
    <property type="match status" value="1"/>
</dbReference>
<dbReference type="Pfam" id="PF02534">
    <property type="entry name" value="T4SS-DNA_transf"/>
    <property type="match status" value="1"/>
</dbReference>